<name>A0A9P8NKG4_ASPFM</name>
<accession>A0A9P8NKG4</accession>
<evidence type="ECO:0000313" key="1">
    <source>
        <dbReference type="EMBL" id="KAH1907485.1"/>
    </source>
</evidence>
<evidence type="ECO:0000313" key="2">
    <source>
        <dbReference type="Proteomes" id="UP000813423"/>
    </source>
</evidence>
<gene>
    <name evidence="1" type="ORF">KXV57_004225</name>
</gene>
<organism evidence="1 2">
    <name type="scientific">Aspergillus fumigatus</name>
    <name type="common">Neosartorya fumigata</name>
    <dbReference type="NCBI Taxonomy" id="746128"/>
    <lineage>
        <taxon>Eukaryota</taxon>
        <taxon>Fungi</taxon>
        <taxon>Dikarya</taxon>
        <taxon>Ascomycota</taxon>
        <taxon>Pezizomycotina</taxon>
        <taxon>Eurotiomycetes</taxon>
        <taxon>Eurotiomycetidae</taxon>
        <taxon>Eurotiales</taxon>
        <taxon>Aspergillaceae</taxon>
        <taxon>Aspergillus</taxon>
        <taxon>Aspergillus subgen. Fumigati</taxon>
    </lineage>
</organism>
<dbReference type="Proteomes" id="UP000813423">
    <property type="component" value="Unassembled WGS sequence"/>
</dbReference>
<dbReference type="AlphaFoldDB" id="A0A9P8NKG4"/>
<protein>
    <submittedName>
        <fullName evidence="1">Uncharacterized protein</fullName>
    </submittedName>
</protein>
<proteinExistence type="predicted"/>
<sequence>MGPSFLVKVLRERNSQVRRDLVLANAISWHHFFHEYWPRPDSKTPGALPLLYPADKFHFGTDLNGLRELLNTLPLHEQPNVAWAPLWLGAWLDYPDVFVDMFCYGEPS</sequence>
<dbReference type="EMBL" id="JAIBSC010000027">
    <property type="protein sequence ID" value="KAH1907485.1"/>
    <property type="molecule type" value="Genomic_DNA"/>
</dbReference>
<comment type="caution">
    <text evidence="1">The sequence shown here is derived from an EMBL/GenBank/DDBJ whole genome shotgun (WGS) entry which is preliminary data.</text>
</comment>
<reference evidence="1" key="1">
    <citation type="submission" date="2021-08" db="EMBL/GenBank/DDBJ databases">
        <title>Global Aspergillus fumigatus from environmental and clinical sources.</title>
        <authorList>
            <person name="Barber A."/>
            <person name="Sae-Ong T."/>
        </authorList>
    </citation>
    <scope>NUCLEOTIDE SEQUENCE</scope>
    <source>
        <strain evidence="1">NRZ-2016-071</strain>
    </source>
</reference>